<evidence type="ECO:0000313" key="5">
    <source>
        <dbReference type="EMBL" id="OQP43078.1"/>
    </source>
</evidence>
<name>A0A1V9EAC2_9BACT</name>
<comment type="subcellular location">
    <subcellularLocation>
        <location evidence="1">Cell outer membrane</location>
    </subcellularLocation>
</comment>
<keyword evidence="4" id="KW-0732">Signal</keyword>
<dbReference type="Proteomes" id="UP000192610">
    <property type="component" value="Unassembled WGS sequence"/>
</dbReference>
<feature type="signal peptide" evidence="4">
    <location>
        <begin position="1"/>
        <end position="22"/>
    </location>
</feature>
<evidence type="ECO:0008006" key="7">
    <source>
        <dbReference type="Google" id="ProtNLM"/>
    </source>
</evidence>
<keyword evidence="2" id="KW-0472">Membrane</keyword>
<evidence type="ECO:0000256" key="2">
    <source>
        <dbReference type="ARBA" id="ARBA00023136"/>
    </source>
</evidence>
<keyword evidence="3" id="KW-0998">Cell outer membrane</keyword>
<dbReference type="InterPro" id="IPR036942">
    <property type="entry name" value="Beta-barrel_TonB_sf"/>
</dbReference>
<comment type="caution">
    <text evidence="5">The sequence shown here is derived from an EMBL/GenBank/DDBJ whole genome shotgun (WGS) entry which is preliminary data.</text>
</comment>
<evidence type="ECO:0000256" key="3">
    <source>
        <dbReference type="ARBA" id="ARBA00023237"/>
    </source>
</evidence>
<sequence>MNKSSITLFLFGGLLSAVATQAQEPNKGKTIDVTSQFKPVLREASKINFNATEPAVDTTKPRLNYNIPAQNLFFSYQPAGVNPVALKVDSINSWQYSNYIKAGIGNIHQPYIKAGFSFGDGKQTFFNVFANHYTSKGDLPFQKNSQTSVGAAATYKTTSNLELNGSLGFRSDDYYLYGFRPDTLKNIYSKDDLRQRFQTIEGKIDFRNLAPTEFGLNYHPSIKVSGFSDNISNTPKGSEMNTVVNLPLEKTFGEKFSFGLGATADLTNYKFGDKSNKTTLQNNLYQIAAALSVKTDNLYLHAGILPIWDKKQFHMLPDVMADITTDDKKFTLQLGYVGNYQKGSYQRMASINPWLAQPDTLMNTRSIELYGGIKGSLGDHFSYSTKLGLVTYHNMPLFVNNYVTDSTGKNFLIRYEPRMNSLSLHSELGYTVGETFSATAGFTWNNYYKLEQENNSYGLIPMEFNAAIRWQAIKDLFFYTELWTWTKPWTLAKNGESVKGDNAFDLNAGAEFRITKNFNLWIQLNNLLNDEYQRWNQYQVFGFSFMGGLTYSFNTK</sequence>
<evidence type="ECO:0000256" key="1">
    <source>
        <dbReference type="ARBA" id="ARBA00004442"/>
    </source>
</evidence>
<dbReference type="Gene3D" id="2.40.170.20">
    <property type="entry name" value="TonB-dependent receptor, beta-barrel domain"/>
    <property type="match status" value="1"/>
</dbReference>
<keyword evidence="6" id="KW-1185">Reference proteome</keyword>
<dbReference type="RefSeq" id="WP_081203489.1">
    <property type="nucleotide sequence ID" value="NZ_FOCZ01000005.1"/>
</dbReference>
<organism evidence="5 6">
    <name type="scientific">Niastella yeongjuensis</name>
    <dbReference type="NCBI Taxonomy" id="354355"/>
    <lineage>
        <taxon>Bacteria</taxon>
        <taxon>Pseudomonadati</taxon>
        <taxon>Bacteroidota</taxon>
        <taxon>Chitinophagia</taxon>
        <taxon>Chitinophagales</taxon>
        <taxon>Chitinophagaceae</taxon>
        <taxon>Niastella</taxon>
    </lineage>
</organism>
<evidence type="ECO:0000256" key="4">
    <source>
        <dbReference type="SAM" id="SignalP"/>
    </source>
</evidence>
<dbReference type="AlphaFoldDB" id="A0A1V9EAC2"/>
<dbReference type="EMBL" id="LVXG01000056">
    <property type="protein sequence ID" value="OQP43078.1"/>
    <property type="molecule type" value="Genomic_DNA"/>
</dbReference>
<proteinExistence type="predicted"/>
<feature type="chain" id="PRO_5010720686" description="TonB-dependent receptor" evidence="4">
    <location>
        <begin position="23"/>
        <end position="556"/>
    </location>
</feature>
<evidence type="ECO:0000313" key="6">
    <source>
        <dbReference type="Proteomes" id="UP000192610"/>
    </source>
</evidence>
<dbReference type="OrthoDB" id="1264254at2"/>
<dbReference type="SUPFAM" id="SSF56935">
    <property type="entry name" value="Porins"/>
    <property type="match status" value="1"/>
</dbReference>
<gene>
    <name evidence="5" type="ORF">A4H97_13115</name>
</gene>
<protein>
    <recommendedName>
        <fullName evidence="7">TonB-dependent receptor</fullName>
    </recommendedName>
</protein>
<accession>A0A1V9EAC2</accession>
<dbReference type="STRING" id="354355.SAMN05660816_03294"/>
<reference evidence="6" key="1">
    <citation type="submission" date="2016-04" db="EMBL/GenBank/DDBJ databases">
        <authorList>
            <person name="Chen L."/>
            <person name="Zhuang W."/>
            <person name="Wang G."/>
        </authorList>
    </citation>
    <scope>NUCLEOTIDE SEQUENCE [LARGE SCALE GENOMIC DNA]</scope>
    <source>
        <strain evidence="6">17621</strain>
    </source>
</reference>
<dbReference type="GO" id="GO:0009279">
    <property type="term" value="C:cell outer membrane"/>
    <property type="evidence" value="ECO:0007669"/>
    <property type="project" value="UniProtKB-SubCell"/>
</dbReference>